<protein>
    <recommendedName>
        <fullName evidence="6">O-antigen ligase-related domain-containing protein</fullName>
    </recommendedName>
</protein>
<evidence type="ECO:0000256" key="1">
    <source>
        <dbReference type="ARBA" id="ARBA00004141"/>
    </source>
</evidence>
<evidence type="ECO:0000256" key="5">
    <source>
        <dbReference type="SAM" id="Phobius"/>
    </source>
</evidence>
<dbReference type="InterPro" id="IPR051533">
    <property type="entry name" value="WaaL-like"/>
</dbReference>
<gene>
    <name evidence="7" type="ORF">A3F35_03420</name>
</gene>
<proteinExistence type="predicted"/>
<feature type="transmembrane region" description="Helical" evidence="5">
    <location>
        <begin position="130"/>
        <end position="152"/>
    </location>
</feature>
<dbReference type="Pfam" id="PF04932">
    <property type="entry name" value="Wzy_C"/>
    <property type="match status" value="1"/>
</dbReference>
<dbReference type="InterPro" id="IPR007016">
    <property type="entry name" value="O-antigen_ligase-rel_domated"/>
</dbReference>
<feature type="transmembrane region" description="Helical" evidence="5">
    <location>
        <begin position="227"/>
        <end position="244"/>
    </location>
</feature>
<keyword evidence="4 5" id="KW-0472">Membrane</keyword>
<evidence type="ECO:0000313" key="8">
    <source>
        <dbReference type="Proteomes" id="UP000178068"/>
    </source>
</evidence>
<dbReference type="STRING" id="1802603.A3F35_03420"/>
<comment type="subcellular location">
    <subcellularLocation>
        <location evidence="1">Membrane</location>
        <topology evidence="1">Multi-pass membrane protein</topology>
    </subcellularLocation>
</comment>
<feature type="domain" description="O-antigen ligase-related" evidence="6">
    <location>
        <begin position="211"/>
        <end position="353"/>
    </location>
</feature>
<name>A0A1G1WQW7_9BACT</name>
<dbReference type="EMBL" id="MHCZ01000015">
    <property type="protein sequence ID" value="OGY30074.1"/>
    <property type="molecule type" value="Genomic_DNA"/>
</dbReference>
<evidence type="ECO:0000256" key="4">
    <source>
        <dbReference type="ARBA" id="ARBA00023136"/>
    </source>
</evidence>
<evidence type="ECO:0000259" key="6">
    <source>
        <dbReference type="Pfam" id="PF04932"/>
    </source>
</evidence>
<evidence type="ECO:0000256" key="2">
    <source>
        <dbReference type="ARBA" id="ARBA00022692"/>
    </source>
</evidence>
<feature type="transmembrane region" description="Helical" evidence="5">
    <location>
        <begin position="32"/>
        <end position="53"/>
    </location>
</feature>
<feature type="non-terminal residue" evidence="7">
    <location>
        <position position="407"/>
    </location>
</feature>
<keyword evidence="2 5" id="KW-0812">Transmembrane</keyword>
<evidence type="ECO:0000256" key="3">
    <source>
        <dbReference type="ARBA" id="ARBA00022989"/>
    </source>
</evidence>
<feature type="transmembrane region" description="Helical" evidence="5">
    <location>
        <begin position="106"/>
        <end position="123"/>
    </location>
</feature>
<dbReference type="PANTHER" id="PTHR37422:SF13">
    <property type="entry name" value="LIPOPOLYSACCHARIDE BIOSYNTHESIS PROTEIN PA4999-RELATED"/>
    <property type="match status" value="1"/>
</dbReference>
<dbReference type="PANTHER" id="PTHR37422">
    <property type="entry name" value="TEICHURONIC ACID BIOSYNTHESIS PROTEIN TUAE"/>
    <property type="match status" value="1"/>
</dbReference>
<evidence type="ECO:0000313" key="7">
    <source>
        <dbReference type="EMBL" id="OGY30074.1"/>
    </source>
</evidence>
<feature type="transmembrane region" description="Helical" evidence="5">
    <location>
        <begin position="74"/>
        <end position="94"/>
    </location>
</feature>
<feature type="transmembrane region" description="Helical" evidence="5">
    <location>
        <begin position="336"/>
        <end position="358"/>
    </location>
</feature>
<feature type="transmembrane region" description="Helical" evidence="5">
    <location>
        <begin position="172"/>
        <end position="192"/>
    </location>
</feature>
<feature type="transmembrane region" description="Helical" evidence="5">
    <location>
        <begin position="370"/>
        <end position="390"/>
    </location>
</feature>
<feature type="transmembrane region" description="Helical" evidence="5">
    <location>
        <begin position="256"/>
        <end position="275"/>
    </location>
</feature>
<reference evidence="7 8" key="1">
    <citation type="journal article" date="2016" name="Nat. Commun.">
        <title>Thousands of microbial genomes shed light on interconnected biogeochemical processes in an aquifer system.</title>
        <authorList>
            <person name="Anantharaman K."/>
            <person name="Brown C.T."/>
            <person name="Hug L.A."/>
            <person name="Sharon I."/>
            <person name="Castelle C.J."/>
            <person name="Probst A.J."/>
            <person name="Thomas B.C."/>
            <person name="Singh A."/>
            <person name="Wilkins M.J."/>
            <person name="Karaoz U."/>
            <person name="Brodie E.L."/>
            <person name="Williams K.H."/>
            <person name="Hubbard S.S."/>
            <person name="Banfield J.F."/>
        </authorList>
    </citation>
    <scope>NUCLEOTIDE SEQUENCE [LARGE SCALE GENOMIC DNA]</scope>
</reference>
<sequence length="407" mass="45593">MKLTKWLLLSTEIALPLYIVRCGSFDFCQRFSPLPFTLLEVMIASTVASWTVWKYQEIKSGGDNLEKLLQRLRTPILLPILIFLLAGLVNSFVAADVRGGLGIFKAYFLEGFLLYIVAFDFLTQTKQIRFFLSGFLISGLWLSGLGILEWVLRWNPFAPQELFLRDSVSGIYSTKNALGLFLAPVLILSVSWLSWEFLGGKKEIVWWLKVGVLVLLLGILVSGSRGAFLGLALSAAFVVAWLFFDKFKKTRLFAKLLGASFVVLLLGQILFFLNLDSFVPKDSVNNTAQSRICLWDGTKKLIAARPIFGSGLNGFMEVYPEYRTCGEEDLQYPHNIFLNFWVEVGLVGMVSFLTICSLQVRGLLKSNKNSLPLQVGLIAVFVAVLGHGLVDVPFFKNDLAAQFWLVL</sequence>
<keyword evidence="3 5" id="KW-1133">Transmembrane helix</keyword>
<comment type="caution">
    <text evidence="7">The sequence shown here is derived from an EMBL/GenBank/DDBJ whole genome shotgun (WGS) entry which is preliminary data.</text>
</comment>
<feature type="transmembrane region" description="Helical" evidence="5">
    <location>
        <begin position="204"/>
        <end position="221"/>
    </location>
</feature>
<dbReference type="Proteomes" id="UP000178068">
    <property type="component" value="Unassembled WGS sequence"/>
</dbReference>
<organism evidence="7 8">
    <name type="scientific">Candidatus Woykebacteria bacterium RIFCSPHIGHO2_12_FULL_45_10</name>
    <dbReference type="NCBI Taxonomy" id="1802603"/>
    <lineage>
        <taxon>Bacteria</taxon>
        <taxon>Candidatus Woykeibacteriota</taxon>
    </lineage>
</organism>
<dbReference type="AlphaFoldDB" id="A0A1G1WQW7"/>
<dbReference type="GO" id="GO:0016020">
    <property type="term" value="C:membrane"/>
    <property type="evidence" value="ECO:0007669"/>
    <property type="project" value="UniProtKB-SubCell"/>
</dbReference>
<accession>A0A1G1WQW7</accession>